<dbReference type="PANTHER" id="PTHR30562">
    <property type="entry name" value="UVRC/OXIDOREDUCTASE"/>
    <property type="match status" value="1"/>
</dbReference>
<dbReference type="CDD" id="cd10434">
    <property type="entry name" value="GIY-YIG_UvrC_Cho"/>
    <property type="match status" value="1"/>
</dbReference>
<organism evidence="8 9">
    <name type="scientific">Anaeromonas frigoriresistens</name>
    <dbReference type="NCBI Taxonomy" id="2683708"/>
    <lineage>
        <taxon>Bacteria</taxon>
        <taxon>Bacillati</taxon>
        <taxon>Bacillota</taxon>
        <taxon>Tissierellia</taxon>
        <taxon>Tissierellales</taxon>
        <taxon>Thermohalobacteraceae</taxon>
        <taxon>Anaeromonas</taxon>
    </lineage>
</organism>
<keyword evidence="4" id="KW-0267">Excision nuclease</keyword>
<dbReference type="GO" id="GO:0004518">
    <property type="term" value="F:nuclease activity"/>
    <property type="evidence" value="ECO:0007669"/>
    <property type="project" value="UniProtKB-KW"/>
</dbReference>
<dbReference type="InterPro" id="IPR036876">
    <property type="entry name" value="UVR_dom_sf"/>
</dbReference>
<dbReference type="SUPFAM" id="SSF82771">
    <property type="entry name" value="GIY-YIG endonuclease"/>
    <property type="match status" value="1"/>
</dbReference>
<evidence type="ECO:0000259" key="7">
    <source>
        <dbReference type="PROSITE" id="PS50164"/>
    </source>
</evidence>
<evidence type="ECO:0000256" key="4">
    <source>
        <dbReference type="ARBA" id="ARBA00022881"/>
    </source>
</evidence>
<dbReference type="Pfam" id="PF01541">
    <property type="entry name" value="GIY-YIG"/>
    <property type="match status" value="1"/>
</dbReference>
<dbReference type="GO" id="GO:0006289">
    <property type="term" value="P:nucleotide-excision repair"/>
    <property type="evidence" value="ECO:0007669"/>
    <property type="project" value="InterPro"/>
</dbReference>
<dbReference type="Proteomes" id="UP000724672">
    <property type="component" value="Unassembled WGS sequence"/>
</dbReference>
<sequence>MDNLNKKINNLPELPGVYFFKDKFDNIIYIGKSKVLKKRVKQYFYKSKNHSPKIEKLIFNIYDLEYRVTDTELEALVLESRMIKKYKPKYNSLLKNFKGYPYIKITNQEYPIVQMVYKISDDGGMYFGPYSKKRLVYSVIKDIEDLFSIRKCGIRIKREPCLYYHMGKCVAPCMGYDYIKKEYDSIIDEITKILQGKDTKILEELKHKMKNEAKIFNFEKAEKYKNKIKTFKTLIYKQKIISKALSEEEIIIIEKTIHKHRKVYYIRGGRILDKLLINKENRNIDKNMIRSFINPLYTKEKKNISILPQEEIDEAQIIQSWVIRNNVDYIEITDKSTIDMLVDKLYDKLIILIEGDRDSV</sequence>
<evidence type="ECO:0000256" key="5">
    <source>
        <dbReference type="ARBA" id="ARBA00023204"/>
    </source>
</evidence>
<dbReference type="InterPro" id="IPR047296">
    <property type="entry name" value="GIY-YIG_UvrC_Cho"/>
</dbReference>
<keyword evidence="1" id="KW-0963">Cytoplasm</keyword>
<dbReference type="RefSeq" id="WP_203365688.1">
    <property type="nucleotide sequence ID" value="NZ_WSFT01000021.1"/>
</dbReference>
<dbReference type="AlphaFoldDB" id="A0A942UUL1"/>
<keyword evidence="5" id="KW-0234">DNA repair</keyword>
<keyword evidence="2" id="KW-0227">DNA damage</keyword>
<dbReference type="PROSITE" id="PS50151">
    <property type="entry name" value="UVR"/>
    <property type="match status" value="1"/>
</dbReference>
<evidence type="ECO:0000313" key="9">
    <source>
        <dbReference type="Proteomes" id="UP000724672"/>
    </source>
</evidence>
<accession>A0A942UUL1</accession>
<evidence type="ECO:0000256" key="2">
    <source>
        <dbReference type="ARBA" id="ARBA00022763"/>
    </source>
</evidence>
<dbReference type="FunFam" id="3.40.1440.10:FF:000001">
    <property type="entry name" value="UvrABC system protein C"/>
    <property type="match status" value="1"/>
</dbReference>
<dbReference type="Gene3D" id="3.40.1440.10">
    <property type="entry name" value="GIY-YIG endonuclease"/>
    <property type="match status" value="1"/>
</dbReference>
<proteinExistence type="predicted"/>
<feature type="domain" description="GIY-YIG" evidence="7">
    <location>
        <begin position="13"/>
        <end position="92"/>
    </location>
</feature>
<dbReference type="PANTHER" id="PTHR30562:SF1">
    <property type="entry name" value="UVRABC SYSTEM PROTEIN C"/>
    <property type="match status" value="1"/>
</dbReference>
<comment type="caution">
    <text evidence="8">The sequence shown here is derived from an EMBL/GenBank/DDBJ whole genome shotgun (WGS) entry which is preliminary data.</text>
</comment>
<dbReference type="GO" id="GO:0009380">
    <property type="term" value="C:excinuclease repair complex"/>
    <property type="evidence" value="ECO:0007669"/>
    <property type="project" value="TreeGrafter"/>
</dbReference>
<keyword evidence="9" id="KW-1185">Reference proteome</keyword>
<evidence type="ECO:0000313" key="8">
    <source>
        <dbReference type="EMBL" id="MBS4537760.1"/>
    </source>
</evidence>
<evidence type="ECO:0000256" key="3">
    <source>
        <dbReference type="ARBA" id="ARBA00022769"/>
    </source>
</evidence>
<protein>
    <submittedName>
        <fullName evidence="8">GIY-YIG nuclease family protein</fullName>
    </submittedName>
</protein>
<reference evidence="8" key="1">
    <citation type="submission" date="2019-12" db="EMBL/GenBank/DDBJ databases">
        <title>Clostridiaceae gen. nov. sp. nov., isolated from sediment in Xinjiang, China.</title>
        <authorList>
            <person name="Zhang R."/>
        </authorList>
    </citation>
    <scope>NUCLEOTIDE SEQUENCE</scope>
    <source>
        <strain evidence="8">D2Q-11</strain>
    </source>
</reference>
<dbReference type="InterPro" id="IPR050066">
    <property type="entry name" value="UvrABC_protein_C"/>
</dbReference>
<dbReference type="PROSITE" id="PS50164">
    <property type="entry name" value="GIY_YIG"/>
    <property type="match status" value="1"/>
</dbReference>
<evidence type="ECO:0000259" key="6">
    <source>
        <dbReference type="PROSITE" id="PS50151"/>
    </source>
</evidence>
<dbReference type="InterPro" id="IPR001943">
    <property type="entry name" value="UVR_dom"/>
</dbReference>
<dbReference type="SMART" id="SM00465">
    <property type="entry name" value="GIYc"/>
    <property type="match status" value="1"/>
</dbReference>
<feature type="domain" description="UVR" evidence="6">
    <location>
        <begin position="199"/>
        <end position="234"/>
    </location>
</feature>
<dbReference type="SUPFAM" id="SSF46600">
    <property type="entry name" value="C-terminal UvrC-binding domain of UvrB"/>
    <property type="match status" value="1"/>
</dbReference>
<dbReference type="InterPro" id="IPR035901">
    <property type="entry name" value="GIY-YIG_endonuc_sf"/>
</dbReference>
<dbReference type="InterPro" id="IPR000305">
    <property type="entry name" value="GIY-YIG_endonuc"/>
</dbReference>
<name>A0A942UUL1_9FIRM</name>
<keyword evidence="3" id="KW-0228">DNA excision</keyword>
<gene>
    <name evidence="8" type="ORF">GOQ27_04765</name>
</gene>
<dbReference type="EMBL" id="WSFT01000021">
    <property type="protein sequence ID" value="MBS4537760.1"/>
    <property type="molecule type" value="Genomic_DNA"/>
</dbReference>
<evidence type="ECO:0000256" key="1">
    <source>
        <dbReference type="ARBA" id="ARBA00022490"/>
    </source>
</evidence>